<keyword evidence="1" id="KW-0067">ATP-binding</keyword>
<dbReference type="GO" id="GO:0009254">
    <property type="term" value="P:peptidoglycan turnover"/>
    <property type="evidence" value="ECO:0007669"/>
    <property type="project" value="UniProtKB-UniRule"/>
</dbReference>
<comment type="function">
    <text evidence="1">Catalyzes the specific phosphorylation of 1,6-anhydro-N-acetylmuramic acid (anhMurNAc) with the simultaneous cleavage of the 1,6-anhydro ring, generating MurNAc-6-P. Is required for the utilization of anhMurNAc either imported from the medium or derived from its own cell wall murein, and thus plays a role in cell wall recycling.</text>
</comment>
<comment type="pathway">
    <text evidence="1">Amino-sugar metabolism; 1,6-anhydro-N-acetylmuramate degradation.</text>
</comment>
<evidence type="ECO:0000313" key="2">
    <source>
        <dbReference type="EMBL" id="AIA56546.1"/>
    </source>
</evidence>
<feature type="binding site" evidence="1">
    <location>
        <begin position="6"/>
        <end position="13"/>
    </location>
    <ligand>
        <name>ATP</name>
        <dbReference type="ChEBI" id="CHEBI:30616"/>
    </ligand>
</feature>
<reference evidence="2 3" key="1">
    <citation type="journal article" date="2009" name="J. Bacteriol.">
        <title>Draft genome sequence of the extremely acidophilic bacterium Acidithiobacillus caldus ATCC 51756 reveals metabolic versatility in the genus Acidithiobacillus.</title>
        <authorList>
            <person name="Valdes J."/>
            <person name="Quatrini R."/>
            <person name="Hallberg K."/>
            <person name="Dopson M."/>
            <person name="Valenzuela P.D."/>
            <person name="Holmes D.S."/>
        </authorList>
    </citation>
    <scope>NUCLEOTIDE SEQUENCE [LARGE SCALE GENOMIC DNA]</scope>
    <source>
        <strain evidence="3">ATCC 51756 / DSM 8584 / KU</strain>
    </source>
</reference>
<dbReference type="KEGG" id="acz:Acaty_c2708"/>
<dbReference type="Pfam" id="PF03702">
    <property type="entry name" value="AnmK"/>
    <property type="match status" value="1"/>
</dbReference>
<keyword evidence="1" id="KW-0119">Carbohydrate metabolism</keyword>
<dbReference type="AlphaFoldDB" id="A0A060A2U9"/>
<keyword evidence="1" id="KW-0547">Nucleotide-binding</keyword>
<comment type="similarity">
    <text evidence="1">Belongs to the anhydro-N-acetylmuramic acid kinase family.</text>
</comment>
<dbReference type="PANTHER" id="PTHR30605:SF0">
    <property type="entry name" value="ANHYDRO-N-ACETYLMURAMIC ACID KINASE"/>
    <property type="match status" value="1"/>
</dbReference>
<dbReference type="EC" id="2.7.1.170" evidence="1"/>
<dbReference type="eggNOG" id="COG2377">
    <property type="taxonomic scope" value="Bacteria"/>
</dbReference>
<evidence type="ECO:0000256" key="1">
    <source>
        <dbReference type="HAMAP-Rule" id="MF_01270"/>
    </source>
</evidence>
<gene>
    <name evidence="1" type="primary">anmK</name>
    <name evidence="2" type="ORF">Acaty_c2708</name>
</gene>
<evidence type="ECO:0000313" key="3">
    <source>
        <dbReference type="Proteomes" id="UP000005522"/>
    </source>
</evidence>
<dbReference type="InterPro" id="IPR005338">
    <property type="entry name" value="Anhydro_N_Ac-Mur_kinase"/>
</dbReference>
<dbReference type="EMBL" id="CP005986">
    <property type="protein sequence ID" value="AIA56546.1"/>
    <property type="molecule type" value="Genomic_DNA"/>
</dbReference>
<dbReference type="InterPro" id="IPR043129">
    <property type="entry name" value="ATPase_NBD"/>
</dbReference>
<dbReference type="GO" id="GO:0006040">
    <property type="term" value="P:amino sugar metabolic process"/>
    <property type="evidence" value="ECO:0007669"/>
    <property type="project" value="InterPro"/>
</dbReference>
<comment type="pathway">
    <text evidence="1">Cell wall biogenesis; peptidoglycan recycling.</text>
</comment>
<dbReference type="GO" id="GO:0097175">
    <property type="term" value="P:1,6-anhydro-N-acetyl-beta-muramic acid catabolic process"/>
    <property type="evidence" value="ECO:0007669"/>
    <property type="project" value="UniProtKB-UniRule"/>
</dbReference>
<dbReference type="GO" id="GO:0016773">
    <property type="term" value="F:phosphotransferase activity, alcohol group as acceptor"/>
    <property type="evidence" value="ECO:0007669"/>
    <property type="project" value="UniProtKB-UniRule"/>
</dbReference>
<dbReference type="GO" id="GO:0005524">
    <property type="term" value="F:ATP binding"/>
    <property type="evidence" value="ECO:0007669"/>
    <property type="project" value="UniProtKB-UniRule"/>
</dbReference>
<dbReference type="PANTHER" id="PTHR30605">
    <property type="entry name" value="ANHYDRO-N-ACETYLMURAMIC ACID KINASE"/>
    <property type="match status" value="1"/>
</dbReference>
<dbReference type="UniPathway" id="UPA00544"/>
<protein>
    <recommendedName>
        <fullName evidence="1">Anhydro-N-acetylmuramic acid kinase</fullName>
        <ecNumber evidence="1">2.7.1.170</ecNumber>
    </recommendedName>
    <alternativeName>
        <fullName evidence="1">AnhMurNAc kinase</fullName>
    </alternativeName>
</protein>
<comment type="catalytic activity">
    <reaction evidence="1">
        <text>1,6-anhydro-N-acetyl-beta-muramate + ATP + H2O = N-acetyl-D-muramate 6-phosphate + ADP + H(+)</text>
        <dbReference type="Rhea" id="RHEA:24952"/>
        <dbReference type="ChEBI" id="CHEBI:15377"/>
        <dbReference type="ChEBI" id="CHEBI:15378"/>
        <dbReference type="ChEBI" id="CHEBI:30616"/>
        <dbReference type="ChEBI" id="CHEBI:58690"/>
        <dbReference type="ChEBI" id="CHEBI:58722"/>
        <dbReference type="ChEBI" id="CHEBI:456216"/>
        <dbReference type="EC" id="2.7.1.170"/>
    </reaction>
</comment>
<dbReference type="Proteomes" id="UP000005522">
    <property type="component" value="Chromosome"/>
</dbReference>
<dbReference type="Gene3D" id="3.30.420.40">
    <property type="match status" value="2"/>
</dbReference>
<accession>A0A060A2U9</accession>
<keyword evidence="1 2" id="KW-0418">Kinase</keyword>
<keyword evidence="1 2" id="KW-0808">Transferase</keyword>
<sequence>MGLMSGTSADGIDAALLDCGGERPVFLGHRHHSYPEALQRRLVAASTQQDLEAAARLERELGREHGHFARLCLRQWGGVDAIAVHGQTVRHRPRHDPPFTIQLTAAPDLAVTTGLTIVHDFRRADVAAGGQGAPLVPPFQQALFAGEQARLFLNIGGIANVTWIPGRKDDRALLAWDCGPGNALLDAAVVLLSEGRLSFDADGAWARQGEIRAAALEHWLSWEFFHRPPPKSTGREDFSAPLVQALWRDWSFSAADFLATLTALTVESIAKSLECWAPPAEALWVFGGGADNGFLMTLLARRLSRLPVHRGTPGDRLPHLAVEAAAFAWLGERCLRGVALDLRGVTGQGQAVVLGNILPGRNWLPLLAKLRHLGENP</sequence>
<organism evidence="2 3">
    <name type="scientific">Acidithiobacillus caldus (strain ATCC 51756 / DSM 8584 / KU)</name>
    <dbReference type="NCBI Taxonomy" id="637389"/>
    <lineage>
        <taxon>Bacteria</taxon>
        <taxon>Pseudomonadati</taxon>
        <taxon>Pseudomonadota</taxon>
        <taxon>Acidithiobacillia</taxon>
        <taxon>Acidithiobacillales</taxon>
        <taxon>Acidithiobacillaceae</taxon>
        <taxon>Acidithiobacillus</taxon>
    </lineage>
</organism>
<name>A0A060A2U9_ACICK</name>
<proteinExistence type="inferred from homology"/>
<dbReference type="UniPathway" id="UPA00343"/>
<dbReference type="HAMAP" id="MF_01270">
    <property type="entry name" value="AnhMurNAc_kinase"/>
    <property type="match status" value="1"/>
</dbReference>
<dbReference type="GO" id="GO:0016301">
    <property type="term" value="F:kinase activity"/>
    <property type="evidence" value="ECO:0007669"/>
    <property type="project" value="UniProtKB-KW"/>
</dbReference>
<dbReference type="HOGENOM" id="CLU_038782_0_0_6"/>
<dbReference type="SUPFAM" id="SSF53067">
    <property type="entry name" value="Actin-like ATPase domain"/>
    <property type="match status" value="1"/>
</dbReference>